<dbReference type="Proteomes" id="UP000198287">
    <property type="component" value="Unassembled WGS sequence"/>
</dbReference>
<accession>A0A226DCS4</accession>
<dbReference type="EMBL" id="LNIX01000026">
    <property type="protein sequence ID" value="OXA42507.1"/>
    <property type="molecule type" value="Genomic_DNA"/>
</dbReference>
<protein>
    <submittedName>
        <fullName evidence="1">Uncharacterized protein</fullName>
    </submittedName>
</protein>
<reference evidence="1 2" key="1">
    <citation type="submission" date="2015-12" db="EMBL/GenBank/DDBJ databases">
        <title>The genome of Folsomia candida.</title>
        <authorList>
            <person name="Faddeeva A."/>
            <person name="Derks M.F."/>
            <person name="Anvar Y."/>
            <person name="Smit S."/>
            <person name="Van Straalen N."/>
            <person name="Roelofs D."/>
        </authorList>
    </citation>
    <scope>NUCLEOTIDE SEQUENCE [LARGE SCALE GENOMIC DNA]</scope>
    <source>
        <strain evidence="1 2">VU population</strain>
        <tissue evidence="1">Whole body</tissue>
    </source>
</reference>
<dbReference type="AlphaFoldDB" id="A0A226DCS4"/>
<proteinExistence type="predicted"/>
<evidence type="ECO:0000313" key="1">
    <source>
        <dbReference type="EMBL" id="OXA42507.1"/>
    </source>
</evidence>
<organism evidence="1 2">
    <name type="scientific">Folsomia candida</name>
    <name type="common">Springtail</name>
    <dbReference type="NCBI Taxonomy" id="158441"/>
    <lineage>
        <taxon>Eukaryota</taxon>
        <taxon>Metazoa</taxon>
        <taxon>Ecdysozoa</taxon>
        <taxon>Arthropoda</taxon>
        <taxon>Hexapoda</taxon>
        <taxon>Collembola</taxon>
        <taxon>Entomobryomorpha</taxon>
        <taxon>Isotomoidea</taxon>
        <taxon>Isotomidae</taxon>
        <taxon>Proisotominae</taxon>
        <taxon>Folsomia</taxon>
    </lineage>
</organism>
<gene>
    <name evidence="1" type="ORF">Fcan01_22766</name>
</gene>
<sequence length="269" mass="30707">MTQKHTPGIVHAKFDRCGPTGCFTIEGESCQVLSKKAVLSPIPLDGGGPDGNRQVYWRNLHTKERVFKITIFVLCTREHTEASNELRVYTYTKMTTTHDLFNKPKEFQCKIYFSSRCDDTEFQISEDDVKMKTLFCDRPDRSKSVDHQLIRHLAALKKNKSSKRWQINPSPPTTPGLQFGQQLYEKPHPIIEPLTISIMSEDETERRPVVMGASTSQVPINGRGFDDGMLRGAQRKVTKRNQGHAPIATELVVSWVPDNDKNNDCWRDM</sequence>
<comment type="caution">
    <text evidence="1">The sequence shown here is derived from an EMBL/GenBank/DDBJ whole genome shotgun (WGS) entry which is preliminary data.</text>
</comment>
<evidence type="ECO:0000313" key="2">
    <source>
        <dbReference type="Proteomes" id="UP000198287"/>
    </source>
</evidence>
<keyword evidence="2" id="KW-1185">Reference proteome</keyword>
<name>A0A226DCS4_FOLCA</name>